<name>A0A3A1NYM1_9SPHN</name>
<keyword evidence="1" id="KW-0472">Membrane</keyword>
<dbReference type="InterPro" id="IPR009838">
    <property type="entry name" value="T4SS_TraL"/>
</dbReference>
<dbReference type="NCBIfam" id="TIGR02762">
    <property type="entry name" value="TraL_TIGR"/>
    <property type="match status" value="1"/>
</dbReference>
<dbReference type="Proteomes" id="UP000265366">
    <property type="component" value="Unassembled WGS sequence"/>
</dbReference>
<evidence type="ECO:0000313" key="3">
    <source>
        <dbReference type="Proteomes" id="UP000265366"/>
    </source>
</evidence>
<organism evidence="2 3">
    <name type="scientific">Aurantiacibacter xanthus</name>
    <dbReference type="NCBI Taxonomy" id="1784712"/>
    <lineage>
        <taxon>Bacteria</taxon>
        <taxon>Pseudomonadati</taxon>
        <taxon>Pseudomonadota</taxon>
        <taxon>Alphaproteobacteria</taxon>
        <taxon>Sphingomonadales</taxon>
        <taxon>Erythrobacteraceae</taxon>
        <taxon>Aurantiacibacter</taxon>
    </lineage>
</organism>
<proteinExistence type="predicted"/>
<reference evidence="2 3" key="1">
    <citation type="submission" date="2018-08" db="EMBL/GenBank/DDBJ databases">
        <title>Erythrobacter zhengii sp.nov., a bacterium isolated from deep-sea sediment.</title>
        <authorList>
            <person name="Fang C."/>
            <person name="Wu Y.-H."/>
            <person name="Sun C."/>
            <person name="Wang H."/>
            <person name="Cheng H."/>
            <person name="Meng F.-X."/>
            <person name="Wang C.-S."/>
            <person name="Xu X.-W."/>
        </authorList>
    </citation>
    <scope>NUCLEOTIDE SEQUENCE [LARGE SCALE GENOMIC DNA]</scope>
    <source>
        <strain evidence="2 3">CCTCC AB 2015396</strain>
    </source>
</reference>
<evidence type="ECO:0000313" key="2">
    <source>
        <dbReference type="EMBL" id="RIV79857.1"/>
    </source>
</evidence>
<evidence type="ECO:0000256" key="1">
    <source>
        <dbReference type="SAM" id="Phobius"/>
    </source>
</evidence>
<dbReference type="Pfam" id="PF07178">
    <property type="entry name" value="TraL"/>
    <property type="match status" value="1"/>
</dbReference>
<keyword evidence="1" id="KW-0812">Transmembrane</keyword>
<dbReference type="EMBL" id="QXFM01000145">
    <property type="protein sequence ID" value="RIV79857.1"/>
    <property type="molecule type" value="Genomic_DNA"/>
</dbReference>
<gene>
    <name evidence="2" type="primary">traL</name>
    <name evidence="2" type="ORF">D2V17_20345</name>
</gene>
<dbReference type="GO" id="GO:0019867">
    <property type="term" value="C:outer membrane"/>
    <property type="evidence" value="ECO:0007669"/>
    <property type="project" value="InterPro"/>
</dbReference>
<feature type="transmembrane region" description="Helical" evidence="1">
    <location>
        <begin position="32"/>
        <end position="55"/>
    </location>
</feature>
<protein>
    <submittedName>
        <fullName evidence="2">Type IV conjugative transfer system protein TraL</fullName>
    </submittedName>
</protein>
<comment type="caution">
    <text evidence="2">The sequence shown here is derived from an EMBL/GenBank/DDBJ whole genome shotgun (WGS) entry which is preliminary data.</text>
</comment>
<keyword evidence="3" id="KW-1185">Reference proteome</keyword>
<keyword evidence="1" id="KW-1133">Transmembrane helix</keyword>
<dbReference type="RefSeq" id="WP_119594965.1">
    <property type="nucleotide sequence ID" value="NZ_QXFM01000145.1"/>
</dbReference>
<dbReference type="AlphaFoldDB" id="A0A3A1NYM1"/>
<sequence length="95" mass="10620">MTDPYIIPRRLDDPELIGFWTIDEFCGMLIPFTWGILSQHIFIGIIVAFGAWFSLRKAKAGRASSWVAHAAYWYLPAGLLGLKSTPPSHCRLLAG</sequence>
<accession>A0A3A1NYM1</accession>
<dbReference type="OrthoDB" id="7173460at2"/>